<dbReference type="InterPro" id="IPR016181">
    <property type="entry name" value="Acyl_CoA_acyltransferase"/>
</dbReference>
<dbReference type="EMBL" id="JBHFFA010000001">
    <property type="protein sequence ID" value="KAL2649839.1"/>
    <property type="molecule type" value="Genomic_DNA"/>
</dbReference>
<dbReference type="Pfam" id="PF00583">
    <property type="entry name" value="Acetyltransf_1"/>
    <property type="match status" value="1"/>
</dbReference>
<sequence>MGTLIPLTQMGPHVSFLPPIGLFSISEPDYPGCYKWKASFKGDFLSSFPTSTSCLSSRREFCPSAAVAAAKTTAVVSAGALRTHSAYVANAGNELGLSVAIQRSRNGAFEKLKVRSLVDEATASSIDLEELGTSFSTSQNNDSEAGCQFSEFELEQTKGREQQDRDAENVDSTERESSSARDEEYGPGIIIEEAATSPIEMDYEDMKHGKEKNWSIADMNKLDELRNFEYRVETGKGDLIVQALKAEHMKAVEELLVDSFAELMGGLLTYRPLLTLTVRQYVRERYACLPAAVTLVGLYAPEEDVTDAEDADVAVDRRWLLAGTVELSFSNIGHPDIPPGPSPPRGSPYLCNMAVSTDYRRRGIGQQMLKAAEMLAEAQGCEDIYLHCRIMDTAPLSMYKGAGYEIVATDSFLSLLSFQRRRYLMKKKLYPRFPSDDEVTDSDTDSSSFQE</sequence>
<evidence type="ECO:0000313" key="3">
    <source>
        <dbReference type="EMBL" id="KAL2649839.1"/>
    </source>
</evidence>
<comment type="caution">
    <text evidence="3">The sequence shown here is derived from an EMBL/GenBank/DDBJ whole genome shotgun (WGS) entry which is preliminary data.</text>
</comment>
<dbReference type="Gene3D" id="3.40.630.30">
    <property type="match status" value="1"/>
</dbReference>
<feature type="domain" description="N-acetyltransferase" evidence="2">
    <location>
        <begin position="268"/>
        <end position="430"/>
    </location>
</feature>
<dbReference type="SUPFAM" id="SSF55729">
    <property type="entry name" value="Acyl-CoA N-acyltransferases (Nat)"/>
    <property type="match status" value="1"/>
</dbReference>
<dbReference type="Proteomes" id="UP001605036">
    <property type="component" value="Unassembled WGS sequence"/>
</dbReference>
<name>A0ABD1ZHW4_9MARC</name>
<keyword evidence="4" id="KW-1185">Reference proteome</keyword>
<dbReference type="PANTHER" id="PTHR47489:SF2">
    <property type="entry name" value="GCN5-RELATED N-ACETYLTRANSFERASE 5, CHLOROPLASTIC"/>
    <property type="match status" value="1"/>
</dbReference>
<dbReference type="PANTHER" id="PTHR47489">
    <property type="entry name" value="ACYL-COA N-ACYLTRANSFERASES (NAT) SUPERFAMILY PROTEIN"/>
    <property type="match status" value="1"/>
</dbReference>
<dbReference type="InterPro" id="IPR000182">
    <property type="entry name" value="GNAT_dom"/>
</dbReference>
<proteinExistence type="predicted"/>
<feature type="compositionally biased region" description="Basic and acidic residues" evidence="1">
    <location>
        <begin position="155"/>
        <end position="184"/>
    </location>
</feature>
<organism evidence="3 4">
    <name type="scientific">Riccia fluitans</name>
    <dbReference type="NCBI Taxonomy" id="41844"/>
    <lineage>
        <taxon>Eukaryota</taxon>
        <taxon>Viridiplantae</taxon>
        <taxon>Streptophyta</taxon>
        <taxon>Embryophyta</taxon>
        <taxon>Marchantiophyta</taxon>
        <taxon>Marchantiopsida</taxon>
        <taxon>Marchantiidae</taxon>
        <taxon>Marchantiales</taxon>
        <taxon>Ricciaceae</taxon>
        <taxon>Riccia</taxon>
    </lineage>
</organism>
<accession>A0ABD1ZHW4</accession>
<reference evidence="3 4" key="1">
    <citation type="submission" date="2024-09" db="EMBL/GenBank/DDBJ databases">
        <title>Chromosome-scale assembly of Riccia fluitans.</title>
        <authorList>
            <person name="Paukszto L."/>
            <person name="Sawicki J."/>
            <person name="Karawczyk K."/>
            <person name="Piernik-Szablinska J."/>
            <person name="Szczecinska M."/>
            <person name="Mazdziarz M."/>
        </authorList>
    </citation>
    <scope>NUCLEOTIDE SEQUENCE [LARGE SCALE GENOMIC DNA]</scope>
    <source>
        <strain evidence="3">Rf_01</strain>
        <tissue evidence="3">Aerial parts of the thallus</tissue>
    </source>
</reference>
<feature type="region of interest" description="Disordered" evidence="1">
    <location>
        <begin position="154"/>
        <end position="190"/>
    </location>
</feature>
<gene>
    <name evidence="3" type="ORF">R1flu_017967</name>
</gene>
<dbReference type="AlphaFoldDB" id="A0ABD1ZHW4"/>
<evidence type="ECO:0000256" key="1">
    <source>
        <dbReference type="SAM" id="MobiDB-lite"/>
    </source>
</evidence>
<evidence type="ECO:0000259" key="2">
    <source>
        <dbReference type="PROSITE" id="PS51186"/>
    </source>
</evidence>
<dbReference type="CDD" id="cd04301">
    <property type="entry name" value="NAT_SF"/>
    <property type="match status" value="1"/>
</dbReference>
<dbReference type="PROSITE" id="PS51186">
    <property type="entry name" value="GNAT"/>
    <property type="match status" value="1"/>
</dbReference>
<protein>
    <recommendedName>
        <fullName evidence="2">N-acetyltransferase domain-containing protein</fullName>
    </recommendedName>
</protein>
<evidence type="ECO:0000313" key="4">
    <source>
        <dbReference type="Proteomes" id="UP001605036"/>
    </source>
</evidence>